<dbReference type="InterPro" id="IPR036388">
    <property type="entry name" value="WH-like_DNA-bd_sf"/>
</dbReference>
<name>A0A0H3FCJ9_RAHSY</name>
<organism evidence="5 6">
    <name type="scientific">Rahnella sp. (strain Y9602)</name>
    <dbReference type="NCBI Taxonomy" id="2703885"/>
    <lineage>
        <taxon>Bacteria</taxon>
        <taxon>Pseudomonadati</taxon>
        <taxon>Pseudomonadota</taxon>
        <taxon>Gammaproteobacteria</taxon>
        <taxon>Enterobacterales</taxon>
        <taxon>Yersiniaceae</taxon>
        <taxon>Rahnella</taxon>
    </lineage>
</organism>
<evidence type="ECO:0000256" key="2">
    <source>
        <dbReference type="ARBA" id="ARBA00023125"/>
    </source>
</evidence>
<dbReference type="eggNOG" id="COG1802">
    <property type="taxonomic scope" value="Bacteria"/>
</dbReference>
<dbReference type="HOGENOM" id="CLU_017584_5_0_6"/>
<keyword evidence="1" id="KW-0805">Transcription regulation</keyword>
<dbReference type="GO" id="GO:0003700">
    <property type="term" value="F:DNA-binding transcription factor activity"/>
    <property type="evidence" value="ECO:0007669"/>
    <property type="project" value="InterPro"/>
</dbReference>
<dbReference type="InterPro" id="IPR000524">
    <property type="entry name" value="Tscrpt_reg_HTH_GntR"/>
</dbReference>
<keyword evidence="3" id="KW-0804">Transcription</keyword>
<gene>
    <name evidence="5" type="ordered locus">Rahaq_2210</name>
</gene>
<protein>
    <submittedName>
        <fullName evidence="5">Transcriptional regulator, GntR family</fullName>
    </submittedName>
</protein>
<accession>A0A0H3FCJ9</accession>
<proteinExistence type="predicted"/>
<dbReference type="InterPro" id="IPR008920">
    <property type="entry name" value="TF_FadR/GntR_C"/>
</dbReference>
<dbReference type="GO" id="GO:0003677">
    <property type="term" value="F:DNA binding"/>
    <property type="evidence" value="ECO:0007669"/>
    <property type="project" value="UniProtKB-KW"/>
</dbReference>
<dbReference type="SMART" id="SM00895">
    <property type="entry name" value="FCD"/>
    <property type="match status" value="1"/>
</dbReference>
<dbReference type="OrthoDB" id="5243844at2"/>
<reference evidence="5 6" key="2">
    <citation type="journal article" date="2012" name="J. Bacteriol.">
        <title>Complete Genome Sequence of Rahnella sp. Strain Y9602, a Gammaproteobacterium Isolate from Metal- and Radionuclide-Contaminated Soil.</title>
        <authorList>
            <person name="Martinez R.J."/>
            <person name="Bruce D."/>
            <person name="Detter C."/>
            <person name="Goodwin L.A."/>
            <person name="Han J."/>
            <person name="Han C.S."/>
            <person name="Held B."/>
            <person name="Land M.L."/>
            <person name="Mikhailova N."/>
            <person name="Nolan M."/>
            <person name="Pennacchio L."/>
            <person name="Pitluck S."/>
            <person name="Tapia R."/>
            <person name="Woyke T."/>
            <person name="Sobecky P.A."/>
        </authorList>
    </citation>
    <scope>NUCLEOTIDE SEQUENCE [LARGE SCALE GENOMIC DNA]</scope>
    <source>
        <strain evidence="5 6">Y9602</strain>
    </source>
</reference>
<dbReference type="PANTHER" id="PTHR43537:SF53">
    <property type="entry name" value="HTH-TYPE TRANSCRIPTIONAL REPRESSOR NANR"/>
    <property type="match status" value="1"/>
</dbReference>
<evidence type="ECO:0000259" key="4">
    <source>
        <dbReference type="PROSITE" id="PS50949"/>
    </source>
</evidence>
<dbReference type="Gene3D" id="1.20.120.530">
    <property type="entry name" value="GntR ligand-binding domain-like"/>
    <property type="match status" value="1"/>
</dbReference>
<feature type="domain" description="HTH gntR-type" evidence="4">
    <location>
        <begin position="10"/>
        <end position="77"/>
    </location>
</feature>
<reference evidence="6" key="1">
    <citation type="submission" date="2011-01" db="EMBL/GenBank/DDBJ databases">
        <title>Complete sequence of chromosome of Rahnella sp. Y9602.</title>
        <authorList>
            <consortium name="US DOE Joint Genome Institute"/>
            <person name="Lucas S."/>
            <person name="Copeland A."/>
            <person name="Lapidus A."/>
            <person name="Cheng J.-F."/>
            <person name="Goodwin L."/>
            <person name="Pitluck S."/>
            <person name="Lu M."/>
            <person name="Detter J.C."/>
            <person name="Han C."/>
            <person name="Tapia R."/>
            <person name="Land M."/>
            <person name="Hauser L."/>
            <person name="Kyrpides N."/>
            <person name="Ivanova N."/>
            <person name="Ovchinnikova G."/>
            <person name="Pagani I."/>
            <person name="Sobecky P.A."/>
            <person name="Martinez R.J."/>
            <person name="Woyke T."/>
        </authorList>
    </citation>
    <scope>NUCLEOTIDE SEQUENCE [LARGE SCALE GENOMIC DNA]</scope>
    <source>
        <strain evidence="6">Y9602</strain>
    </source>
</reference>
<dbReference type="InterPro" id="IPR011711">
    <property type="entry name" value="GntR_C"/>
</dbReference>
<dbReference type="AlphaFoldDB" id="A0A0H3FCJ9"/>
<dbReference type="Proteomes" id="UP000007257">
    <property type="component" value="Chromosome"/>
</dbReference>
<dbReference type="RefSeq" id="WP_013575521.1">
    <property type="nucleotide sequence ID" value="NC_015061.1"/>
</dbReference>
<dbReference type="Pfam" id="PF07729">
    <property type="entry name" value="FCD"/>
    <property type="match status" value="1"/>
</dbReference>
<evidence type="ECO:0000256" key="1">
    <source>
        <dbReference type="ARBA" id="ARBA00023015"/>
    </source>
</evidence>
<dbReference type="KEGG" id="rah:Rahaq_2210"/>
<dbReference type="SUPFAM" id="SSF48008">
    <property type="entry name" value="GntR ligand-binding domain-like"/>
    <property type="match status" value="1"/>
</dbReference>
<dbReference type="SMART" id="SM00345">
    <property type="entry name" value="HTH_GNTR"/>
    <property type="match status" value="1"/>
</dbReference>
<keyword evidence="2" id="KW-0238">DNA-binding</keyword>
<dbReference type="Pfam" id="PF00392">
    <property type="entry name" value="GntR"/>
    <property type="match status" value="1"/>
</dbReference>
<evidence type="ECO:0000313" key="5">
    <source>
        <dbReference type="EMBL" id="ADW73820.1"/>
    </source>
</evidence>
<dbReference type="EMBL" id="CP002505">
    <property type="protein sequence ID" value="ADW73820.1"/>
    <property type="molecule type" value="Genomic_DNA"/>
</dbReference>
<evidence type="ECO:0000256" key="3">
    <source>
        <dbReference type="ARBA" id="ARBA00023163"/>
    </source>
</evidence>
<dbReference type="InterPro" id="IPR036390">
    <property type="entry name" value="WH_DNA-bd_sf"/>
</dbReference>
<evidence type="ECO:0000313" key="6">
    <source>
        <dbReference type="Proteomes" id="UP000007257"/>
    </source>
</evidence>
<dbReference type="PANTHER" id="PTHR43537">
    <property type="entry name" value="TRANSCRIPTIONAL REGULATOR, GNTR FAMILY"/>
    <property type="match status" value="1"/>
</dbReference>
<dbReference type="PROSITE" id="PS50949">
    <property type="entry name" value="HTH_GNTR"/>
    <property type="match status" value="1"/>
</dbReference>
<dbReference type="Gene3D" id="1.10.10.10">
    <property type="entry name" value="Winged helix-like DNA-binding domain superfamily/Winged helix DNA-binding domain"/>
    <property type="match status" value="1"/>
</dbReference>
<dbReference type="SUPFAM" id="SSF46785">
    <property type="entry name" value="Winged helix' DNA-binding domain"/>
    <property type="match status" value="1"/>
</dbReference>
<sequence length="231" mass="25799">MSNQTTTAKQLEVQRIVDVLSKAIAQQRLRPGTRLVESQLVDALGANRNHVQVALQRLAMQRIVTIEPNRGAMVAQPTAKEAREVFIARRAIERAIVECIGPDVIRRHRHRISAHLRGEREAVQSEDRRAIVRELSEFHLILGEISGNDVLSEILSNLMVRSSLIVSLYQRNEVPSCQCDEHQAIIDALEAGDNTQAAEIMQEHLDDLEGVLDLDDEAAGEVNLRQALSDL</sequence>